<evidence type="ECO:0000256" key="3">
    <source>
        <dbReference type="RuleBase" id="RU369035"/>
    </source>
</evidence>
<dbReference type="GO" id="GO:0005737">
    <property type="term" value="C:cytoplasm"/>
    <property type="evidence" value="ECO:0007669"/>
    <property type="project" value="UniProtKB-SubCell"/>
</dbReference>
<evidence type="ECO:0000256" key="4">
    <source>
        <dbReference type="SAM" id="MobiDB-lite"/>
    </source>
</evidence>
<proteinExistence type="predicted"/>
<comment type="caution">
    <text evidence="6">The sequence shown here is derived from an EMBL/GenBank/DDBJ whole genome shotgun (WGS) entry which is preliminary data.</text>
</comment>
<keyword evidence="3" id="KW-0963">Cytoplasm</keyword>
<dbReference type="InterPro" id="IPR011990">
    <property type="entry name" value="TPR-like_helical_dom_sf"/>
</dbReference>
<protein>
    <recommendedName>
        <fullName evidence="3">mRNA 3'-end-processing protein RNA14</fullName>
    </recommendedName>
</protein>
<feature type="domain" description="Suppressor of forked" evidence="5">
    <location>
        <begin position="23"/>
        <end position="588"/>
    </location>
</feature>
<dbReference type="Proteomes" id="UP000623467">
    <property type="component" value="Unassembled WGS sequence"/>
</dbReference>
<dbReference type="InterPro" id="IPR003107">
    <property type="entry name" value="HAT"/>
</dbReference>
<evidence type="ECO:0000256" key="2">
    <source>
        <dbReference type="ARBA" id="ARBA00023242"/>
    </source>
</evidence>
<evidence type="ECO:0000313" key="7">
    <source>
        <dbReference type="Proteomes" id="UP000623467"/>
    </source>
</evidence>
<organism evidence="6 7">
    <name type="scientific">Mycena sanguinolenta</name>
    <dbReference type="NCBI Taxonomy" id="230812"/>
    <lineage>
        <taxon>Eukaryota</taxon>
        <taxon>Fungi</taxon>
        <taxon>Dikarya</taxon>
        <taxon>Basidiomycota</taxon>
        <taxon>Agaricomycotina</taxon>
        <taxon>Agaricomycetes</taxon>
        <taxon>Agaricomycetidae</taxon>
        <taxon>Agaricales</taxon>
        <taxon>Marasmiineae</taxon>
        <taxon>Mycenaceae</taxon>
        <taxon>Mycena</taxon>
    </lineage>
</organism>
<feature type="compositionally biased region" description="Low complexity" evidence="4">
    <location>
        <begin position="599"/>
        <end position="616"/>
    </location>
</feature>
<dbReference type="SMART" id="SM00386">
    <property type="entry name" value="HAT"/>
    <property type="match status" value="4"/>
</dbReference>
<name>A0A8H7CPF7_9AGAR</name>
<keyword evidence="1" id="KW-0677">Repeat</keyword>
<dbReference type="GO" id="GO:0003729">
    <property type="term" value="F:mRNA binding"/>
    <property type="evidence" value="ECO:0007669"/>
    <property type="project" value="TreeGrafter"/>
</dbReference>
<keyword evidence="3" id="KW-0507">mRNA processing</keyword>
<dbReference type="PANTHER" id="PTHR19980">
    <property type="entry name" value="RNA CLEAVAGE STIMULATION FACTOR"/>
    <property type="match status" value="1"/>
</dbReference>
<sequence>MTEPLRVETGSDTIPPLSDYDVLMARLKDSPHDPERWKRLIDVAESSGDIPRIRKAYDALLTQYPNTASAQTAYLKHLLDQSTYNDAEELLNKFLRTSPAVELWKFYLDYVRHLNNGPSMRDTMRKAYDFALNHVGQDRDSGPIWAKYIQFLSAGEPCDTSGTQQKMAALRKAYHRAVQMPLKNVEQLWTQLEAFEMGLNKITAKKFMSELSPAHRKARSVLCQLNRHLQRLENTNDKGIFLPAPATFSAKERELIQRWKAYLKWEEGDPLEIEEKDRATFISRVENAYRKAVIRMRLRPTLWTTSVGKNGDALSILKAGLEANPESFVLTYAYAEQLEKAELKKDRRDFSAVHSVYERFFSVLRENLSRLTALAALPAVSVDEAKKENGSQETISPAYGPNKHYQDELSEGKKLYSNVWINYMRFVRRAQGQTTCREAFSKACKDEYVGWEVYDAAAMTEYRCNLEDGRLVSSCIFENGMKRFGTDVAYVLAHLNFLLTINDENSASHLSTLMRARFFERAVPTFTPEEAKPLWDRWSRSQYQYDDLEAVLELERRVAQIYPNDVPLKRFAQRHMYHSIDAIANNDLGFTKTRELVMANGPQPGGANPPFAANANISGNAHTNGSGNTSSQNPNKRPLPPADRKPHEYKRPRTDERARDRRRYSPPPPAPRRDPEKPVPLPAVLNWFVTQLPPRETFDGALHSGC</sequence>
<dbReference type="EMBL" id="JACAZH010000025">
    <property type="protein sequence ID" value="KAF7342718.1"/>
    <property type="molecule type" value="Genomic_DNA"/>
</dbReference>
<evidence type="ECO:0000313" key="6">
    <source>
        <dbReference type="EMBL" id="KAF7342718.1"/>
    </source>
</evidence>
<feature type="compositionally biased region" description="Polar residues" evidence="4">
    <location>
        <begin position="617"/>
        <end position="635"/>
    </location>
</feature>
<accession>A0A8H7CPF7</accession>
<reference evidence="6" key="1">
    <citation type="submission" date="2020-05" db="EMBL/GenBank/DDBJ databases">
        <title>Mycena genomes resolve the evolution of fungal bioluminescence.</title>
        <authorList>
            <person name="Tsai I.J."/>
        </authorList>
    </citation>
    <scope>NUCLEOTIDE SEQUENCE</scope>
    <source>
        <strain evidence="6">160909Yilan</strain>
    </source>
</reference>
<dbReference type="OrthoDB" id="26282at2759"/>
<keyword evidence="2 3" id="KW-0539">Nucleus</keyword>
<feature type="region of interest" description="Disordered" evidence="4">
    <location>
        <begin position="599"/>
        <end position="679"/>
    </location>
</feature>
<comment type="function">
    <text evidence="3">Component of the cleavage factor IA (CFIA) complex, which is involved in the endonucleolytic cleavage during polyadenylation-dependent pre-mRNA 3'-end formation.</text>
</comment>
<dbReference type="GO" id="GO:0005634">
    <property type="term" value="C:nucleus"/>
    <property type="evidence" value="ECO:0007669"/>
    <property type="project" value="UniProtKB-SubCell"/>
</dbReference>
<gene>
    <name evidence="6" type="ORF">MSAN_02029700</name>
</gene>
<dbReference type="GO" id="GO:0180010">
    <property type="term" value="P:co-transcriptional mRNA 3'-end processing, cleavage and polyadenylation pathway"/>
    <property type="evidence" value="ECO:0007669"/>
    <property type="project" value="UniProtKB-UniRule"/>
</dbReference>
<dbReference type="PANTHER" id="PTHR19980:SF0">
    <property type="entry name" value="CLEAVAGE STIMULATION FACTOR SUBUNIT 3"/>
    <property type="match status" value="1"/>
</dbReference>
<evidence type="ECO:0000256" key="1">
    <source>
        <dbReference type="ARBA" id="ARBA00022737"/>
    </source>
</evidence>
<keyword evidence="7" id="KW-1185">Reference proteome</keyword>
<comment type="subcellular location">
    <subcellularLocation>
        <location evidence="3">Nucleus</location>
    </subcellularLocation>
    <subcellularLocation>
        <location evidence="3">Cytoplasm</location>
    </subcellularLocation>
    <text evidence="3">Nucleus and/or cytoplasm.</text>
</comment>
<dbReference type="Gene3D" id="1.25.40.1040">
    <property type="match status" value="1"/>
</dbReference>
<dbReference type="Pfam" id="PF05843">
    <property type="entry name" value="Suf"/>
    <property type="match status" value="1"/>
</dbReference>
<evidence type="ECO:0000259" key="5">
    <source>
        <dbReference type="Pfam" id="PF05843"/>
    </source>
</evidence>
<feature type="compositionally biased region" description="Basic and acidic residues" evidence="4">
    <location>
        <begin position="642"/>
        <end position="659"/>
    </location>
</feature>
<dbReference type="InterPro" id="IPR045243">
    <property type="entry name" value="Rna14-like"/>
</dbReference>
<dbReference type="InterPro" id="IPR008847">
    <property type="entry name" value="Suf"/>
</dbReference>
<dbReference type="SUPFAM" id="SSF48452">
    <property type="entry name" value="TPR-like"/>
    <property type="match status" value="1"/>
</dbReference>
<dbReference type="AlphaFoldDB" id="A0A8H7CPF7"/>